<feature type="compositionally biased region" description="Basic residues" evidence="1">
    <location>
        <begin position="32"/>
        <end position="47"/>
    </location>
</feature>
<accession>A0A7R9MQI9</accession>
<proteinExistence type="predicted"/>
<evidence type="ECO:0000313" key="2">
    <source>
        <dbReference type="EMBL" id="CAD7664672.1"/>
    </source>
</evidence>
<organism evidence="2">
    <name type="scientific">Oppiella nova</name>
    <dbReference type="NCBI Taxonomy" id="334625"/>
    <lineage>
        <taxon>Eukaryota</taxon>
        <taxon>Metazoa</taxon>
        <taxon>Ecdysozoa</taxon>
        <taxon>Arthropoda</taxon>
        <taxon>Chelicerata</taxon>
        <taxon>Arachnida</taxon>
        <taxon>Acari</taxon>
        <taxon>Acariformes</taxon>
        <taxon>Sarcoptiformes</taxon>
        <taxon>Oribatida</taxon>
        <taxon>Brachypylina</taxon>
        <taxon>Oppioidea</taxon>
        <taxon>Oppiidae</taxon>
        <taxon>Oppiella</taxon>
    </lineage>
</organism>
<name>A0A7R9MQI9_9ACAR</name>
<dbReference type="EMBL" id="CAJPVJ010040131">
    <property type="protein sequence ID" value="CAG2181809.1"/>
    <property type="molecule type" value="Genomic_DNA"/>
</dbReference>
<evidence type="ECO:0000313" key="3">
    <source>
        <dbReference type="Proteomes" id="UP000728032"/>
    </source>
</evidence>
<protein>
    <submittedName>
        <fullName evidence="2">Uncharacterized protein</fullName>
    </submittedName>
</protein>
<feature type="region of interest" description="Disordered" evidence="1">
    <location>
        <begin position="29"/>
        <end position="53"/>
    </location>
</feature>
<evidence type="ECO:0000256" key="1">
    <source>
        <dbReference type="SAM" id="MobiDB-lite"/>
    </source>
</evidence>
<reference evidence="2" key="1">
    <citation type="submission" date="2020-11" db="EMBL/GenBank/DDBJ databases">
        <authorList>
            <person name="Tran Van P."/>
        </authorList>
    </citation>
    <scope>NUCLEOTIDE SEQUENCE</scope>
</reference>
<dbReference type="AlphaFoldDB" id="A0A7R9MQI9"/>
<keyword evidence="3" id="KW-1185">Reference proteome</keyword>
<feature type="region of interest" description="Disordered" evidence="1">
    <location>
        <begin position="71"/>
        <end position="90"/>
    </location>
</feature>
<dbReference type="Proteomes" id="UP000728032">
    <property type="component" value="Unassembled WGS sequence"/>
</dbReference>
<sequence>MNPFVCSVRGRPTEGNDCDNCWPVWAKTPSGGRRRTRRANRRRRRPGTTRDRNPCIRRAYGLQTIPYEEPMKGSKRREFRDRHPKRPERPLPRSCTRIWAKLRSVAVKWETFAPFLAVSSVPTVLLWPRLPGVVCVSCGKCLLLSCGLHFAAITATPDKSLSIRSRRKASQKRR</sequence>
<gene>
    <name evidence="2" type="ORF">ONB1V03_LOCUS21230</name>
</gene>
<dbReference type="EMBL" id="OC954956">
    <property type="protein sequence ID" value="CAD7664672.1"/>
    <property type="molecule type" value="Genomic_DNA"/>
</dbReference>